<gene>
    <name evidence="1" type="ORF">O181_027536</name>
</gene>
<dbReference type="EMBL" id="AVOT02009299">
    <property type="protein sequence ID" value="MBW0487821.1"/>
    <property type="molecule type" value="Genomic_DNA"/>
</dbReference>
<accession>A0A9Q3CSN8</accession>
<dbReference type="InterPro" id="IPR021109">
    <property type="entry name" value="Peptidase_aspartic_dom_sf"/>
</dbReference>
<proteinExistence type="predicted"/>
<name>A0A9Q3CSN8_9BASI</name>
<evidence type="ECO:0000313" key="2">
    <source>
        <dbReference type="Proteomes" id="UP000765509"/>
    </source>
</evidence>
<evidence type="ECO:0000313" key="1">
    <source>
        <dbReference type="EMBL" id="MBW0487821.1"/>
    </source>
</evidence>
<dbReference type="AlphaFoldDB" id="A0A9Q3CSN8"/>
<comment type="caution">
    <text evidence="1">The sequence shown here is derived from an EMBL/GenBank/DDBJ whole genome shotgun (WGS) entry which is preliminary data.</text>
</comment>
<keyword evidence="2" id="KW-1185">Reference proteome</keyword>
<reference evidence="1" key="1">
    <citation type="submission" date="2021-03" db="EMBL/GenBank/DDBJ databases">
        <title>Draft genome sequence of rust myrtle Austropuccinia psidii MF-1, a brazilian biotype.</title>
        <authorList>
            <person name="Quecine M.C."/>
            <person name="Pachon D.M.R."/>
            <person name="Bonatelli M.L."/>
            <person name="Correr F.H."/>
            <person name="Franceschini L.M."/>
            <person name="Leite T.F."/>
            <person name="Margarido G.R.A."/>
            <person name="Almeida C.A."/>
            <person name="Ferrarezi J.A."/>
            <person name="Labate C.A."/>
        </authorList>
    </citation>
    <scope>NUCLEOTIDE SEQUENCE</scope>
    <source>
        <strain evidence="1">MF-1</strain>
    </source>
</reference>
<sequence>MSELPEKIALIILDYSESPSEWVTHHTEYMVELPPFPRFKWDFLVINTPNGEDLIFGFEFLNHFNQSIDWRQGLITFNSYRKDYYDPSKYSSNDLFYAKSH</sequence>
<protein>
    <submittedName>
        <fullName evidence="1">Uncharacterized protein</fullName>
    </submittedName>
</protein>
<dbReference type="Proteomes" id="UP000765509">
    <property type="component" value="Unassembled WGS sequence"/>
</dbReference>
<dbReference type="Gene3D" id="2.40.70.10">
    <property type="entry name" value="Acid Proteases"/>
    <property type="match status" value="1"/>
</dbReference>
<organism evidence="1 2">
    <name type="scientific">Austropuccinia psidii MF-1</name>
    <dbReference type="NCBI Taxonomy" id="1389203"/>
    <lineage>
        <taxon>Eukaryota</taxon>
        <taxon>Fungi</taxon>
        <taxon>Dikarya</taxon>
        <taxon>Basidiomycota</taxon>
        <taxon>Pucciniomycotina</taxon>
        <taxon>Pucciniomycetes</taxon>
        <taxon>Pucciniales</taxon>
        <taxon>Sphaerophragmiaceae</taxon>
        <taxon>Austropuccinia</taxon>
    </lineage>
</organism>